<reference evidence="8 9" key="1">
    <citation type="submission" date="2020-08" db="EMBL/GenBank/DDBJ databases">
        <title>Genomic Encyclopedia of Type Strains, Phase III (KMG-III): the genomes of soil and plant-associated and newly described type strains.</title>
        <authorList>
            <person name="Whitman W."/>
        </authorList>
    </citation>
    <scope>NUCLEOTIDE SEQUENCE [LARGE SCALE GENOMIC DNA]</scope>
    <source>
        <strain evidence="8 9">CECT 3313</strain>
    </source>
</reference>
<dbReference type="Gene3D" id="3.30.420.40">
    <property type="match status" value="2"/>
</dbReference>
<dbReference type="Gene3D" id="3.90.640.10">
    <property type="entry name" value="Actin, Chain A, domain 4"/>
    <property type="match status" value="1"/>
</dbReference>
<dbReference type="SUPFAM" id="SSF53067">
    <property type="entry name" value="Actin-like ATPase domain"/>
    <property type="match status" value="2"/>
</dbReference>
<keyword evidence="2" id="KW-0547">Nucleotide-binding</keyword>
<evidence type="ECO:0000256" key="7">
    <source>
        <dbReference type="SAM" id="Phobius"/>
    </source>
</evidence>
<dbReference type="PRINTS" id="PR00301">
    <property type="entry name" value="HEATSHOCK70"/>
</dbReference>
<keyword evidence="3" id="KW-0067">ATP-binding</keyword>
<dbReference type="FunFam" id="3.30.420.40:FF:000028">
    <property type="entry name" value="heat shock 70 kDa protein-like"/>
    <property type="match status" value="1"/>
</dbReference>
<evidence type="ECO:0000256" key="2">
    <source>
        <dbReference type="ARBA" id="ARBA00022741"/>
    </source>
</evidence>
<evidence type="ECO:0000313" key="8">
    <source>
        <dbReference type="EMBL" id="MBB5928284.1"/>
    </source>
</evidence>
<evidence type="ECO:0000256" key="3">
    <source>
        <dbReference type="ARBA" id="ARBA00022840"/>
    </source>
</evidence>
<dbReference type="GO" id="GO:0140662">
    <property type="term" value="F:ATP-dependent protein folding chaperone"/>
    <property type="evidence" value="ECO:0007669"/>
    <property type="project" value="InterPro"/>
</dbReference>
<dbReference type="EMBL" id="JACHJK010000006">
    <property type="protein sequence ID" value="MBB5928284.1"/>
    <property type="molecule type" value="Genomic_DNA"/>
</dbReference>
<dbReference type="InterPro" id="IPR013126">
    <property type="entry name" value="Hsp_70_fam"/>
</dbReference>
<dbReference type="Proteomes" id="UP000585836">
    <property type="component" value="Unassembled WGS sequence"/>
</dbReference>
<evidence type="ECO:0000313" key="9">
    <source>
        <dbReference type="Proteomes" id="UP000585836"/>
    </source>
</evidence>
<dbReference type="RefSeq" id="WP_184966673.1">
    <property type="nucleotide sequence ID" value="NZ_JACHJK010000006.1"/>
</dbReference>
<dbReference type="PROSITE" id="PS01036">
    <property type="entry name" value="HSP70_3"/>
    <property type="match status" value="1"/>
</dbReference>
<dbReference type="Pfam" id="PF00012">
    <property type="entry name" value="HSP70"/>
    <property type="match status" value="1"/>
</dbReference>
<gene>
    <name evidence="8" type="ORF">FHS34_003753</name>
</gene>
<comment type="similarity">
    <text evidence="1">Belongs to the heat shock protein 70 family.</text>
</comment>
<dbReference type="PROSITE" id="PS00329">
    <property type="entry name" value="HSP70_2"/>
    <property type="match status" value="1"/>
</dbReference>
<keyword evidence="7" id="KW-1133">Transmembrane helix</keyword>
<feature type="transmembrane region" description="Helical" evidence="7">
    <location>
        <begin position="436"/>
        <end position="459"/>
    </location>
</feature>
<comment type="caution">
    <text evidence="8">The sequence shown here is derived from an EMBL/GenBank/DDBJ whole genome shotgun (WGS) entry which is preliminary data.</text>
</comment>
<keyword evidence="7" id="KW-0812">Transmembrane</keyword>
<protein>
    <submittedName>
        <fullName evidence="8">Molecular chaperone DnaK (HSP70)</fullName>
    </submittedName>
</protein>
<dbReference type="PANTHER" id="PTHR19375">
    <property type="entry name" value="HEAT SHOCK PROTEIN 70KDA"/>
    <property type="match status" value="1"/>
</dbReference>
<keyword evidence="5" id="KW-0143">Chaperone</keyword>
<dbReference type="GO" id="GO:0005524">
    <property type="term" value="F:ATP binding"/>
    <property type="evidence" value="ECO:0007669"/>
    <property type="project" value="UniProtKB-KW"/>
</dbReference>
<keyword evidence="9" id="KW-1185">Reference proteome</keyword>
<dbReference type="InterPro" id="IPR043129">
    <property type="entry name" value="ATPase_NBD"/>
</dbReference>
<name>A0A7W9PV86_9ACTN</name>
<dbReference type="AlphaFoldDB" id="A0A7W9PV86"/>
<feature type="region of interest" description="Disordered" evidence="6">
    <location>
        <begin position="409"/>
        <end position="431"/>
    </location>
</feature>
<evidence type="ECO:0000256" key="5">
    <source>
        <dbReference type="ARBA" id="ARBA00023186"/>
    </source>
</evidence>
<evidence type="ECO:0000256" key="4">
    <source>
        <dbReference type="ARBA" id="ARBA00023016"/>
    </source>
</evidence>
<keyword evidence="4" id="KW-0346">Stress response</keyword>
<evidence type="ECO:0000256" key="1">
    <source>
        <dbReference type="ARBA" id="ARBA00007381"/>
    </source>
</evidence>
<accession>A0A7W9PV86</accession>
<sequence length="464" mass="49357">MFPLGVDLGTTFTGAALWRGGRAETVPLGQHSHGSDLVPSVLYRAGDGTLLVGNTARFKGATDPQRMAQRFKPYMGEDYPMLMGETGYPPHELTGHLLRWVLDTVSELEGARPGHVVLTHPAEWEEHRRQALIDAASVAGLSDVGLLPEPIAAGTFYVSQQRIVPVRPGALIGIYDLGGGTFDATLVRKSRTGVEIEGEPAGDDRVGGIHFDDLLMEHVQEIAGAAGRFDPDEPEAEADLLRLQADVIAAKEVLSTLQEAVVHVRLPGVSRDVEITRSGFEALIRPMIMDTIGMFTDVLDRAGVRPDQLDAVLLVGGSSRIPLVSRLLESELGVSVRTDAHSKHVVSLGAAIAAAPRQTVSEPKAVIPVVRAPRPQGTPEQGPELTVITDLERTGLTTATDTRVNVPVSSITRHTPPDPRESVTVRTGEGGGTGRGGLGVLAVVLLVLTVLVLIALFAFRGRAA</sequence>
<dbReference type="InterPro" id="IPR018181">
    <property type="entry name" value="Heat_shock_70_CS"/>
</dbReference>
<proteinExistence type="inferred from homology"/>
<keyword evidence="7" id="KW-0472">Membrane</keyword>
<evidence type="ECO:0000256" key="6">
    <source>
        <dbReference type="SAM" id="MobiDB-lite"/>
    </source>
</evidence>
<organism evidence="8 9">
    <name type="scientific">Streptomyces echinatus</name>
    <dbReference type="NCBI Taxonomy" id="67293"/>
    <lineage>
        <taxon>Bacteria</taxon>
        <taxon>Bacillati</taxon>
        <taxon>Actinomycetota</taxon>
        <taxon>Actinomycetes</taxon>
        <taxon>Kitasatosporales</taxon>
        <taxon>Streptomycetaceae</taxon>
        <taxon>Streptomyces</taxon>
    </lineage>
</organism>